<dbReference type="CDD" id="cd17536">
    <property type="entry name" value="REC_YesN-like"/>
    <property type="match status" value="1"/>
</dbReference>
<evidence type="ECO:0000313" key="8">
    <source>
        <dbReference type="Proteomes" id="UP000517523"/>
    </source>
</evidence>
<dbReference type="InterPro" id="IPR001789">
    <property type="entry name" value="Sig_transdc_resp-reg_receiver"/>
</dbReference>
<evidence type="ECO:0000313" key="7">
    <source>
        <dbReference type="EMBL" id="MBB3131134.1"/>
    </source>
</evidence>
<dbReference type="Gene3D" id="3.40.50.2300">
    <property type="match status" value="1"/>
</dbReference>
<dbReference type="PROSITE" id="PS50110">
    <property type="entry name" value="RESPONSE_REGULATORY"/>
    <property type="match status" value="1"/>
</dbReference>
<dbReference type="SMART" id="SM00448">
    <property type="entry name" value="REC"/>
    <property type="match status" value="1"/>
</dbReference>
<keyword evidence="1" id="KW-0805">Transcription regulation</keyword>
<dbReference type="EMBL" id="JACHXJ010000006">
    <property type="protein sequence ID" value="MBB3131134.1"/>
    <property type="molecule type" value="Genomic_DNA"/>
</dbReference>
<dbReference type="RefSeq" id="WP_183585646.1">
    <property type="nucleotide sequence ID" value="NZ_JACHXJ010000006.1"/>
</dbReference>
<sequence>MNTVMVVDDEILARNHLLELIDWEQQGFRICGIFDSGLSAMDELGQLKPDIIISDVYMPIMDGIQFSRQAQAEYPATQFIMLSSYDRYDYVRDSFKGGAVDYLLKDRMNPEMLLSALHKARLAAEQNRFHVTDHASSDAALSTGMDREVMKKEIRSWFRGARLHSEVWNQLQSSLKAQYRGKTLVVIALQVDHGTLGEQGLSEEEYHQWAKSVSMLFEQHFTGEMLYIRQHQFAILYDSASSRSELKLNEEIEHYLGRISKLFSKFLNVRIRYSCSAPCLRMDQLPQAYSAAAASLIEGRKSSGDYPESGYCSETETGEYIMGIRQEMAILASIESKDIPSLERQINELYRIARDGGGAASIRVSRLNDQLCELAARLGRQFGPRAEELAKQLRAAMLSGSDETWGACETAVVDCMLRMSELIEPEAVPEGESLYVRKAMNYIRTHFRGEISLGHAAAIVGIHPVYLSRLFRQETGIPFVEHVNRARVEAAKKMIENKIKIKDIYSEVGFQNYNYFFKVFKSVTGFTPANYERIVLHNKAN</sequence>
<dbReference type="Pfam" id="PF00072">
    <property type="entry name" value="Response_reg"/>
    <property type="match status" value="1"/>
</dbReference>
<dbReference type="PANTHER" id="PTHR43280:SF10">
    <property type="entry name" value="REGULATORY PROTEIN POCR"/>
    <property type="match status" value="1"/>
</dbReference>
<name>A0A839TVF2_9BACL</name>
<dbReference type="SUPFAM" id="SSF46689">
    <property type="entry name" value="Homeodomain-like"/>
    <property type="match status" value="2"/>
</dbReference>
<reference evidence="7 8" key="1">
    <citation type="submission" date="2020-08" db="EMBL/GenBank/DDBJ databases">
        <title>Genomic Encyclopedia of Type Strains, Phase III (KMG-III): the genomes of soil and plant-associated and newly described type strains.</title>
        <authorList>
            <person name="Whitman W."/>
        </authorList>
    </citation>
    <scope>NUCLEOTIDE SEQUENCE [LARGE SCALE GENOMIC DNA]</scope>
    <source>
        <strain evidence="7 8">CECT 5831</strain>
    </source>
</reference>
<keyword evidence="4" id="KW-0597">Phosphoprotein</keyword>
<accession>A0A839TVF2</accession>
<gene>
    <name evidence="7" type="ORF">FHS19_005854</name>
</gene>
<dbReference type="Pfam" id="PF12833">
    <property type="entry name" value="HTH_18"/>
    <property type="match status" value="1"/>
</dbReference>
<dbReference type="InterPro" id="IPR009057">
    <property type="entry name" value="Homeodomain-like_sf"/>
</dbReference>
<dbReference type="Gene3D" id="1.10.10.60">
    <property type="entry name" value="Homeodomain-like"/>
    <property type="match status" value="2"/>
</dbReference>
<proteinExistence type="predicted"/>
<dbReference type="GO" id="GO:0043565">
    <property type="term" value="F:sequence-specific DNA binding"/>
    <property type="evidence" value="ECO:0007669"/>
    <property type="project" value="InterPro"/>
</dbReference>
<evidence type="ECO:0000259" key="6">
    <source>
        <dbReference type="PROSITE" id="PS50110"/>
    </source>
</evidence>
<dbReference type="PANTHER" id="PTHR43280">
    <property type="entry name" value="ARAC-FAMILY TRANSCRIPTIONAL REGULATOR"/>
    <property type="match status" value="1"/>
</dbReference>
<protein>
    <submittedName>
        <fullName evidence="7">Two-component system response regulator YesN</fullName>
    </submittedName>
</protein>
<dbReference type="AlphaFoldDB" id="A0A839TVF2"/>
<feature type="domain" description="HTH araC/xylS-type" evidence="5">
    <location>
        <begin position="437"/>
        <end position="534"/>
    </location>
</feature>
<feature type="domain" description="Response regulatory" evidence="6">
    <location>
        <begin position="3"/>
        <end position="120"/>
    </location>
</feature>
<evidence type="ECO:0000259" key="5">
    <source>
        <dbReference type="PROSITE" id="PS01124"/>
    </source>
</evidence>
<organism evidence="7 8">
    <name type="scientific">Paenibacillus rhizosphaerae</name>
    <dbReference type="NCBI Taxonomy" id="297318"/>
    <lineage>
        <taxon>Bacteria</taxon>
        <taxon>Bacillati</taxon>
        <taxon>Bacillota</taxon>
        <taxon>Bacilli</taxon>
        <taxon>Bacillales</taxon>
        <taxon>Paenibacillaceae</taxon>
        <taxon>Paenibacillus</taxon>
    </lineage>
</organism>
<keyword evidence="3" id="KW-0804">Transcription</keyword>
<keyword evidence="2" id="KW-0238">DNA-binding</keyword>
<dbReference type="SUPFAM" id="SSF52172">
    <property type="entry name" value="CheY-like"/>
    <property type="match status" value="1"/>
</dbReference>
<dbReference type="GO" id="GO:0000160">
    <property type="term" value="P:phosphorelay signal transduction system"/>
    <property type="evidence" value="ECO:0007669"/>
    <property type="project" value="InterPro"/>
</dbReference>
<evidence type="ECO:0000256" key="1">
    <source>
        <dbReference type="ARBA" id="ARBA00023015"/>
    </source>
</evidence>
<dbReference type="Proteomes" id="UP000517523">
    <property type="component" value="Unassembled WGS sequence"/>
</dbReference>
<dbReference type="InterPro" id="IPR018060">
    <property type="entry name" value="HTH_AraC"/>
</dbReference>
<evidence type="ECO:0000256" key="2">
    <source>
        <dbReference type="ARBA" id="ARBA00023125"/>
    </source>
</evidence>
<dbReference type="GO" id="GO:0003700">
    <property type="term" value="F:DNA-binding transcription factor activity"/>
    <property type="evidence" value="ECO:0007669"/>
    <property type="project" value="InterPro"/>
</dbReference>
<dbReference type="PROSITE" id="PS01124">
    <property type="entry name" value="HTH_ARAC_FAMILY_2"/>
    <property type="match status" value="1"/>
</dbReference>
<dbReference type="SMART" id="SM00342">
    <property type="entry name" value="HTH_ARAC"/>
    <property type="match status" value="1"/>
</dbReference>
<dbReference type="InterPro" id="IPR011006">
    <property type="entry name" value="CheY-like_superfamily"/>
</dbReference>
<comment type="caution">
    <text evidence="7">The sequence shown here is derived from an EMBL/GenBank/DDBJ whole genome shotgun (WGS) entry which is preliminary data.</text>
</comment>
<evidence type="ECO:0000256" key="3">
    <source>
        <dbReference type="ARBA" id="ARBA00023163"/>
    </source>
</evidence>
<feature type="modified residue" description="4-aspartylphosphate" evidence="4">
    <location>
        <position position="55"/>
    </location>
</feature>
<evidence type="ECO:0000256" key="4">
    <source>
        <dbReference type="PROSITE-ProRule" id="PRU00169"/>
    </source>
</evidence>